<proteinExistence type="predicted"/>
<evidence type="ECO:0000313" key="1">
    <source>
        <dbReference type="EMBL" id="KAF8417805.1"/>
    </source>
</evidence>
<reference evidence="1" key="1">
    <citation type="submission" date="2019-10" db="EMBL/GenBank/DDBJ databases">
        <authorList>
            <consortium name="DOE Joint Genome Institute"/>
            <person name="Kuo A."/>
            <person name="Miyauchi S."/>
            <person name="Kiss E."/>
            <person name="Drula E."/>
            <person name="Kohler A."/>
            <person name="Sanchez-Garcia M."/>
            <person name="Andreopoulos B."/>
            <person name="Barry K.W."/>
            <person name="Bonito G."/>
            <person name="Buee M."/>
            <person name="Carver A."/>
            <person name="Chen C."/>
            <person name="Cichocki N."/>
            <person name="Clum A."/>
            <person name="Culley D."/>
            <person name="Crous P.W."/>
            <person name="Fauchery L."/>
            <person name="Girlanda M."/>
            <person name="Hayes R."/>
            <person name="Keri Z."/>
            <person name="LaButti K."/>
            <person name="Lipzen A."/>
            <person name="Lombard V."/>
            <person name="Magnuson J."/>
            <person name="Maillard F."/>
            <person name="Morin E."/>
            <person name="Murat C."/>
            <person name="Nolan M."/>
            <person name="Ohm R."/>
            <person name="Pangilinan J."/>
            <person name="Pereira M."/>
            <person name="Perotto S."/>
            <person name="Peter M."/>
            <person name="Riley R."/>
            <person name="Sitrit Y."/>
            <person name="Stielow B."/>
            <person name="Szollosi G."/>
            <person name="Zifcakova L."/>
            <person name="Stursova M."/>
            <person name="Spatafora J.W."/>
            <person name="Tedersoo L."/>
            <person name="Vaario L.-M."/>
            <person name="Yamada A."/>
            <person name="Yan M."/>
            <person name="Wang P."/>
            <person name="Xu J."/>
            <person name="Bruns T."/>
            <person name="Baldrian P."/>
            <person name="Vilgalys R."/>
            <person name="Henrissat B."/>
            <person name="Grigoriev I.V."/>
            <person name="Hibbett D."/>
            <person name="Nagy L.G."/>
            <person name="Martin F.M."/>
        </authorList>
    </citation>
    <scope>NUCLEOTIDE SEQUENCE</scope>
    <source>
        <strain evidence="1">BED1</strain>
    </source>
</reference>
<dbReference type="AlphaFoldDB" id="A0AAD4G5R3"/>
<gene>
    <name evidence="1" type="ORF">L210DRAFT_978269</name>
</gene>
<comment type="caution">
    <text evidence="1">The sequence shown here is derived from an EMBL/GenBank/DDBJ whole genome shotgun (WGS) entry which is preliminary data.</text>
</comment>
<organism evidence="1 2">
    <name type="scientific">Boletus edulis BED1</name>
    <dbReference type="NCBI Taxonomy" id="1328754"/>
    <lineage>
        <taxon>Eukaryota</taxon>
        <taxon>Fungi</taxon>
        <taxon>Dikarya</taxon>
        <taxon>Basidiomycota</taxon>
        <taxon>Agaricomycotina</taxon>
        <taxon>Agaricomycetes</taxon>
        <taxon>Agaricomycetidae</taxon>
        <taxon>Boletales</taxon>
        <taxon>Boletineae</taxon>
        <taxon>Boletaceae</taxon>
        <taxon>Boletoideae</taxon>
        <taxon>Boletus</taxon>
    </lineage>
</organism>
<keyword evidence="2" id="KW-1185">Reference proteome</keyword>
<dbReference type="Proteomes" id="UP001194468">
    <property type="component" value="Unassembled WGS sequence"/>
</dbReference>
<sequence>MAMLSPTVSRLRIQLTSAVISESMARLADPPGVEGGRLRVLVLQVAGGTDDAYVEDVRRWGEVRSSKHVEDGLERSDVKLIVSASTPPRSFLSE</sequence>
<accession>A0AAD4G5R3</accession>
<dbReference type="EMBL" id="WHUW01000214">
    <property type="protein sequence ID" value="KAF8417805.1"/>
    <property type="molecule type" value="Genomic_DNA"/>
</dbReference>
<evidence type="ECO:0000313" key="2">
    <source>
        <dbReference type="Proteomes" id="UP001194468"/>
    </source>
</evidence>
<protein>
    <submittedName>
        <fullName evidence="1">Uncharacterized protein</fullName>
    </submittedName>
</protein>
<reference evidence="1" key="2">
    <citation type="journal article" date="2020" name="Nat. Commun.">
        <title>Large-scale genome sequencing of mycorrhizal fungi provides insights into the early evolution of symbiotic traits.</title>
        <authorList>
            <person name="Miyauchi S."/>
            <person name="Kiss E."/>
            <person name="Kuo A."/>
            <person name="Drula E."/>
            <person name="Kohler A."/>
            <person name="Sanchez-Garcia M."/>
            <person name="Morin E."/>
            <person name="Andreopoulos B."/>
            <person name="Barry K.W."/>
            <person name="Bonito G."/>
            <person name="Buee M."/>
            <person name="Carver A."/>
            <person name="Chen C."/>
            <person name="Cichocki N."/>
            <person name="Clum A."/>
            <person name="Culley D."/>
            <person name="Crous P.W."/>
            <person name="Fauchery L."/>
            <person name="Girlanda M."/>
            <person name="Hayes R.D."/>
            <person name="Keri Z."/>
            <person name="LaButti K."/>
            <person name="Lipzen A."/>
            <person name="Lombard V."/>
            <person name="Magnuson J."/>
            <person name="Maillard F."/>
            <person name="Murat C."/>
            <person name="Nolan M."/>
            <person name="Ohm R.A."/>
            <person name="Pangilinan J."/>
            <person name="Pereira M.F."/>
            <person name="Perotto S."/>
            <person name="Peter M."/>
            <person name="Pfister S."/>
            <person name="Riley R."/>
            <person name="Sitrit Y."/>
            <person name="Stielow J.B."/>
            <person name="Szollosi G."/>
            <person name="Zifcakova L."/>
            <person name="Stursova M."/>
            <person name="Spatafora J.W."/>
            <person name="Tedersoo L."/>
            <person name="Vaario L.M."/>
            <person name="Yamada A."/>
            <person name="Yan M."/>
            <person name="Wang P."/>
            <person name="Xu J."/>
            <person name="Bruns T."/>
            <person name="Baldrian P."/>
            <person name="Vilgalys R."/>
            <person name="Dunand C."/>
            <person name="Henrissat B."/>
            <person name="Grigoriev I.V."/>
            <person name="Hibbett D."/>
            <person name="Nagy L.G."/>
            <person name="Martin F.M."/>
        </authorList>
    </citation>
    <scope>NUCLEOTIDE SEQUENCE</scope>
    <source>
        <strain evidence="1">BED1</strain>
    </source>
</reference>
<name>A0AAD4G5R3_BOLED</name>